<organism evidence="1 2">
    <name type="scientific">Mytilus edulis</name>
    <name type="common">Blue mussel</name>
    <dbReference type="NCBI Taxonomy" id="6550"/>
    <lineage>
        <taxon>Eukaryota</taxon>
        <taxon>Metazoa</taxon>
        <taxon>Spiralia</taxon>
        <taxon>Lophotrochozoa</taxon>
        <taxon>Mollusca</taxon>
        <taxon>Bivalvia</taxon>
        <taxon>Autobranchia</taxon>
        <taxon>Pteriomorphia</taxon>
        <taxon>Mytilida</taxon>
        <taxon>Mytiloidea</taxon>
        <taxon>Mytilidae</taxon>
        <taxon>Mytilinae</taxon>
        <taxon>Mytilus</taxon>
    </lineage>
</organism>
<dbReference type="OrthoDB" id="6052719at2759"/>
<dbReference type="AlphaFoldDB" id="A0A8S3V1F1"/>
<evidence type="ECO:0000313" key="2">
    <source>
        <dbReference type="Proteomes" id="UP000683360"/>
    </source>
</evidence>
<name>A0A8S3V1F1_MYTED</name>
<evidence type="ECO:0000313" key="1">
    <source>
        <dbReference type="EMBL" id="CAG2251571.1"/>
    </source>
</evidence>
<dbReference type="Proteomes" id="UP000683360">
    <property type="component" value="Unassembled WGS sequence"/>
</dbReference>
<keyword evidence="2" id="KW-1185">Reference proteome</keyword>
<proteinExistence type="predicted"/>
<reference evidence="1" key="1">
    <citation type="submission" date="2021-03" db="EMBL/GenBank/DDBJ databases">
        <authorList>
            <person name="Bekaert M."/>
        </authorList>
    </citation>
    <scope>NUCLEOTIDE SEQUENCE</scope>
</reference>
<dbReference type="EMBL" id="CAJPWZ010003093">
    <property type="protein sequence ID" value="CAG2251571.1"/>
    <property type="molecule type" value="Genomic_DNA"/>
</dbReference>
<gene>
    <name evidence="1" type="ORF">MEDL_63204</name>
</gene>
<sequence length="383" mass="43416">MSLLKRLHANSTDYSDGTDTCSPLNKRMSLTENDIHAQEGGGLCCNGSPNIAISADIPTDARTWTESILSPLRINQKFDISFSSYDIFGRKEEENTRPDPRHRANLGCFQIVVKSLMDFEASSVDSLTSQQIEESYKKLKSIKQCQDIQEWLDIDLYMHTCTSKTDLTEMCIRILERVHQFMSQLLYMVKKRENRKSLSGGMFLQLFARYAKIFGLEVMCVPNVQDYELKIGSATVTAEPDAIVIDPVHENAVIAVIQMSNEDDQTVRNYPRNFQANHIRSDLKHVKGQHLAQMLAVLPESAFDYKFSKPKRLYGFIIQETEITVTSLSLLNKGFLDDLKEGCLPQENCAEMKYSTSCNILTQQGRLGLLSTLVEMSASQYML</sequence>
<protein>
    <submittedName>
        <fullName evidence="1">Uncharacterized protein</fullName>
    </submittedName>
</protein>
<accession>A0A8S3V1F1</accession>
<comment type="caution">
    <text evidence="1">The sequence shown here is derived from an EMBL/GenBank/DDBJ whole genome shotgun (WGS) entry which is preliminary data.</text>
</comment>